<dbReference type="EMBL" id="JANPWE010000002">
    <property type="protein sequence ID" value="MCR6544820.1"/>
    <property type="molecule type" value="Genomic_DNA"/>
</dbReference>
<comment type="caution">
    <text evidence="1">The sequence shown here is derived from an EMBL/GenBank/DDBJ whole genome shotgun (WGS) entry which is preliminary data.</text>
</comment>
<name>A0ABT1Y1R9_9FIRM</name>
<keyword evidence="2" id="KW-1185">Reference proteome</keyword>
<protein>
    <submittedName>
        <fullName evidence="1">Uncharacterized protein</fullName>
    </submittedName>
</protein>
<evidence type="ECO:0000313" key="1">
    <source>
        <dbReference type="EMBL" id="MCR6544820.1"/>
    </source>
</evidence>
<dbReference type="RefSeq" id="WP_257912411.1">
    <property type="nucleotide sequence ID" value="NZ_JANPWE010000002.1"/>
</dbReference>
<reference evidence="1 2" key="1">
    <citation type="submission" date="2022-08" db="EMBL/GenBank/DDBJ databases">
        <title>Proteogenomics of the novel Dehalobacterium formicoaceticum strain EZ94 highlights a key role of methyltransferases during anaerobic dichloromethane degradation.</title>
        <authorList>
            <person name="Wasmund K."/>
        </authorList>
    </citation>
    <scope>NUCLEOTIDE SEQUENCE [LARGE SCALE GENOMIC DNA]</scope>
    <source>
        <strain evidence="1 2">EZ94</strain>
    </source>
</reference>
<sequence>MNTGFGRARYSTVRYYHEPGPFITLMKPAKSTYWAKIAFEKYWLNRWL</sequence>
<gene>
    <name evidence="1" type="ORF">NVS47_04695</name>
</gene>
<accession>A0ABT1Y1R9</accession>
<evidence type="ECO:0000313" key="2">
    <source>
        <dbReference type="Proteomes" id="UP001524944"/>
    </source>
</evidence>
<organism evidence="1 2">
    <name type="scientific">Dehalobacterium formicoaceticum</name>
    <dbReference type="NCBI Taxonomy" id="51515"/>
    <lineage>
        <taxon>Bacteria</taxon>
        <taxon>Bacillati</taxon>
        <taxon>Bacillota</taxon>
        <taxon>Clostridia</taxon>
        <taxon>Eubacteriales</taxon>
        <taxon>Peptococcaceae</taxon>
        <taxon>Dehalobacterium</taxon>
    </lineage>
</organism>
<dbReference type="Proteomes" id="UP001524944">
    <property type="component" value="Unassembled WGS sequence"/>
</dbReference>
<proteinExistence type="predicted"/>